<dbReference type="Proteomes" id="UP000199564">
    <property type="component" value="Unassembled WGS sequence"/>
</dbReference>
<dbReference type="GO" id="GO:0009306">
    <property type="term" value="P:protein secretion"/>
    <property type="evidence" value="ECO:0007669"/>
    <property type="project" value="InterPro"/>
</dbReference>
<keyword evidence="3" id="KW-1133">Transmembrane helix</keyword>
<evidence type="ECO:0000256" key="1">
    <source>
        <dbReference type="ARBA" id="ARBA00004167"/>
    </source>
</evidence>
<comment type="subcellular location">
    <subcellularLocation>
        <location evidence="1">Membrane</location>
        <topology evidence="1">Single-pass membrane protein</topology>
    </subcellularLocation>
</comment>
<evidence type="ECO:0000256" key="3">
    <source>
        <dbReference type="ARBA" id="ARBA00022989"/>
    </source>
</evidence>
<dbReference type="PANTHER" id="PTHR36985">
    <property type="entry name" value="TRANSLOCATION AND ASSEMBLY MODULE SUBUNIT TAMB"/>
    <property type="match status" value="1"/>
</dbReference>
<dbReference type="EMBL" id="FOVW01000001">
    <property type="protein sequence ID" value="SFN68506.1"/>
    <property type="molecule type" value="Genomic_DNA"/>
</dbReference>
<evidence type="ECO:0000256" key="2">
    <source>
        <dbReference type="ARBA" id="ARBA00022692"/>
    </source>
</evidence>
<evidence type="ECO:0000259" key="5">
    <source>
        <dbReference type="Pfam" id="PF04357"/>
    </source>
</evidence>
<keyword evidence="4" id="KW-0472">Membrane</keyword>
<feature type="domain" description="Translocation and assembly module TamB C-terminal" evidence="5">
    <location>
        <begin position="902"/>
        <end position="983"/>
    </location>
</feature>
<reference evidence="7" key="1">
    <citation type="submission" date="2016-10" db="EMBL/GenBank/DDBJ databases">
        <authorList>
            <person name="Varghese N."/>
            <person name="Submissions S."/>
        </authorList>
    </citation>
    <scope>NUCLEOTIDE SEQUENCE [LARGE SCALE GENOMIC DNA]</scope>
    <source>
        <strain evidence="7">DSM 15282</strain>
    </source>
</reference>
<accession>A0A1I5B193</accession>
<keyword evidence="2" id="KW-0812">Transmembrane</keyword>
<feature type="domain" description="Translocation and assembly module TamB C-terminal" evidence="5">
    <location>
        <begin position="1003"/>
        <end position="1421"/>
    </location>
</feature>
<evidence type="ECO:0000256" key="4">
    <source>
        <dbReference type="ARBA" id="ARBA00023136"/>
    </source>
</evidence>
<dbReference type="InterPro" id="IPR007452">
    <property type="entry name" value="TamB_C"/>
</dbReference>
<dbReference type="GO" id="GO:0005886">
    <property type="term" value="C:plasma membrane"/>
    <property type="evidence" value="ECO:0007669"/>
    <property type="project" value="InterPro"/>
</dbReference>
<proteinExistence type="predicted"/>
<evidence type="ECO:0000313" key="7">
    <source>
        <dbReference type="Proteomes" id="UP000199564"/>
    </source>
</evidence>
<sequence length="1514" mass="170180">MLVISVIALALLLQTPKFQNWAVDKLTGYLNKNSQFTTNIDRIDLNWWDALEISGLEVKDHRDSIMLSADRAFIDFQLQSLLPPNNPSLDEVRLERATVQFFTHEGDSSMNINSWIKELNELFGSGKSGGSTKFGIGQIDLRNSRFSLVNYNLPVIEKGLDYNHMRFADIAISASDFYVDGDEIGVDIGLLTGVEQGSGLTIKELQTQLTYSSEFLEFDKLNLITNQSHIKDFLRFEYASPSAFSDFINKVVAITRMKETVLSLEDLRFFAPTLPDIEDAIILTGEVQGPVSDIRSEEFLLRLGKKTEIFGSFRLDGLPNFEETYINLSLQNSTIEASDLGPYLSPEIEKEIRKFKTIRLSADFAGLPSRFTTNGQFRTGIGELNGRVNFDQKDGVNSIVSKVSIKNLDLGVLAENPELLQKISLEGNVNLKGKSKEDILIGLDAVISKLGINGYTYSNIRTDANYGLDLFEGNLSISDPNLKLKASGTINLRDTSEAINIRMQLDTANLDQMRLTDVATSLSGDFEIDTRGINIDVLTGIMRFKDIAIGYDGRSLELGDFFFQSLFAGGTRTMSLNSDYIVAGASGRFELEQMAKDLPVLFNQYLAILFKQKPPVADIEEYFNKEYKLDLNIRLIDINPLLKLFQPDYRISKNTLIEGAFYQTPENTIFNFFTSIDTIQYKNNIARNVNIDFNTSKLINSEDVLASFYVFSKSQKIGQSLDFSNFGFEAIWSNEALNLDFALDQDSTRSKARIKALAQFTPTQTSINFEPSQLIVLDSEWKFDPNNEIRIESEKIAFDNVRIQSGNQEIDLEGIFSSNPEDEFYLTISNVNANILNTLTPQAYEGAINGSVTISASEEFDRTLKAQIEIDSLSINEIIVGDFVASADLQQNILNLTLENYLSKKKSIQMSGTVDLDSQEFDLAGELRNAELAIFEPFLSNYLSNMGGTVSGDIQLTGNVTKPRLLGQGRINQGKLRVNYLNALYQLDGSIIFEPGEVSFDRLVARDVNGNTANLNGGLKYQSLNNITLDINARLNNFQVLNTTSRDNEVFYGTAYVSGTIDILGSTSNLDINARATSQPNTRIFIPLTSSNEQVSEEYIHIINIRDTVRMQGLSDDINRLNIENVRMNFVLDVTPDAYTEIIIDPRTEEKISGRGRGLLTMNIDTQGNFSLSGSYEITEATYNFSLYNVLKKEFTVEPGGRITWYGDPYEGVMNLKAKYTETVSIAPLLTRNSLQDQQSTSNRRFPVEVIMNLNGELLSPDINFGFDFSQFPNTGDVQTAISSFQSRINNDEQEMNRQVFSVIMTRSFSPEGQFAGVNSFSNSLGQLLSSQLNSFLGQVDKNLEVNFDLASLDQNALETFQLSVAYTFLDGRLRVSRDGGFTDNTGNADAASIIGDWQAEYLLTDDGVYRIRIFNRNNFNTFTSLSLSRNVNTYGVSISQNVSFNSFSELFQKITRKKQKADPLYEDSDNYLRYNQDSEENWKPINLDNIEERLDSLKEDRTKQYFRKEEEDQ</sequence>
<organism evidence="6 7">
    <name type="scientific">Algoriphagus ornithinivorans</name>
    <dbReference type="NCBI Taxonomy" id="226506"/>
    <lineage>
        <taxon>Bacteria</taxon>
        <taxon>Pseudomonadati</taxon>
        <taxon>Bacteroidota</taxon>
        <taxon>Cytophagia</taxon>
        <taxon>Cytophagales</taxon>
        <taxon>Cyclobacteriaceae</taxon>
        <taxon>Algoriphagus</taxon>
    </lineage>
</organism>
<dbReference type="Pfam" id="PF04357">
    <property type="entry name" value="TamB"/>
    <property type="match status" value="2"/>
</dbReference>
<dbReference type="PANTHER" id="PTHR36985:SF1">
    <property type="entry name" value="TRANSLOCATION AND ASSEMBLY MODULE SUBUNIT TAMB"/>
    <property type="match status" value="1"/>
</dbReference>
<keyword evidence="7" id="KW-1185">Reference proteome</keyword>
<dbReference type="STRING" id="226506.SAMN04488519_101350"/>
<gene>
    <name evidence="6" type="ORF">SAMN04488519_101350</name>
</gene>
<protein>
    <recommendedName>
        <fullName evidence="5">Translocation and assembly module TamB C-terminal domain-containing protein</fullName>
    </recommendedName>
</protein>
<evidence type="ECO:0000313" key="6">
    <source>
        <dbReference type="EMBL" id="SFN68506.1"/>
    </source>
</evidence>
<name>A0A1I5B193_9BACT</name>